<dbReference type="PANTHER" id="PTHR43818">
    <property type="entry name" value="BCDNA.GH03377"/>
    <property type="match status" value="1"/>
</dbReference>
<comment type="caution">
    <text evidence="8">The sequence shown here is derived from an EMBL/GenBank/DDBJ whole genome shotgun (WGS) entry which is preliminary data.</text>
</comment>
<proteinExistence type="inferred from homology"/>
<feature type="domain" description="Gfo/Idh/MocA-like oxidoreductase N-terminal" evidence="6">
    <location>
        <begin position="5"/>
        <end position="127"/>
    </location>
</feature>
<dbReference type="GO" id="GO:0000166">
    <property type="term" value="F:nucleotide binding"/>
    <property type="evidence" value="ECO:0007669"/>
    <property type="project" value="InterPro"/>
</dbReference>
<dbReference type="Gene3D" id="3.40.50.720">
    <property type="entry name" value="NAD(P)-binding Rossmann-like Domain"/>
    <property type="match status" value="1"/>
</dbReference>
<dbReference type="EMBL" id="DVJP01000042">
    <property type="protein sequence ID" value="HIS76439.1"/>
    <property type="molecule type" value="Genomic_DNA"/>
</dbReference>
<feature type="domain" description="Glycosyl hydrolase 109 C-terminal" evidence="7">
    <location>
        <begin position="139"/>
        <end position="302"/>
    </location>
</feature>
<dbReference type="InterPro" id="IPR050463">
    <property type="entry name" value="Gfo/Idh/MocA_oxidrdct_glycsds"/>
</dbReference>
<dbReference type="Pfam" id="PF21252">
    <property type="entry name" value="Glyco_hydro_109_C"/>
    <property type="match status" value="1"/>
</dbReference>
<evidence type="ECO:0000256" key="1">
    <source>
        <dbReference type="ARBA" id="ARBA00001911"/>
    </source>
</evidence>
<keyword evidence="5" id="KW-0326">Glycosidase</keyword>
<comment type="similarity">
    <text evidence="2">Belongs to the Gfo/Idh/MocA family. Glycosyl hydrolase 109 subfamily.</text>
</comment>
<accession>A0A9D1FMU6</accession>
<dbReference type="Gene3D" id="3.30.360.10">
    <property type="entry name" value="Dihydrodipicolinate Reductase, domain 2"/>
    <property type="match status" value="1"/>
</dbReference>
<evidence type="ECO:0000259" key="6">
    <source>
        <dbReference type="Pfam" id="PF01408"/>
    </source>
</evidence>
<keyword evidence="4" id="KW-0520">NAD</keyword>
<gene>
    <name evidence="8" type="ORF">IAB51_06450</name>
</gene>
<dbReference type="Pfam" id="PF01408">
    <property type="entry name" value="GFO_IDH_MocA"/>
    <property type="match status" value="1"/>
</dbReference>
<evidence type="ECO:0000313" key="9">
    <source>
        <dbReference type="Proteomes" id="UP000824002"/>
    </source>
</evidence>
<evidence type="ECO:0000256" key="3">
    <source>
        <dbReference type="ARBA" id="ARBA00022801"/>
    </source>
</evidence>
<dbReference type="AlphaFoldDB" id="A0A9D1FMU6"/>
<dbReference type="InterPro" id="IPR036291">
    <property type="entry name" value="NAD(P)-bd_dom_sf"/>
</dbReference>
<evidence type="ECO:0000313" key="8">
    <source>
        <dbReference type="EMBL" id="HIS76439.1"/>
    </source>
</evidence>
<dbReference type="InterPro" id="IPR049303">
    <property type="entry name" value="Glyco_hydro_109_C"/>
</dbReference>
<dbReference type="PANTHER" id="PTHR43818:SF1">
    <property type="entry name" value="GLYCOSYL HYDROLASE FAMILY 109 PROTEIN"/>
    <property type="match status" value="1"/>
</dbReference>
<keyword evidence="3" id="KW-0378">Hydrolase</keyword>
<reference evidence="8" key="2">
    <citation type="journal article" date="2021" name="PeerJ">
        <title>Extensive microbial diversity within the chicken gut microbiome revealed by metagenomics and culture.</title>
        <authorList>
            <person name="Gilroy R."/>
            <person name="Ravi A."/>
            <person name="Getino M."/>
            <person name="Pursley I."/>
            <person name="Horton D.L."/>
            <person name="Alikhan N.F."/>
            <person name="Baker D."/>
            <person name="Gharbi K."/>
            <person name="Hall N."/>
            <person name="Watson M."/>
            <person name="Adriaenssens E.M."/>
            <person name="Foster-Nyarko E."/>
            <person name="Jarju S."/>
            <person name="Secka A."/>
            <person name="Antonio M."/>
            <person name="Oren A."/>
            <person name="Chaudhuri R.R."/>
            <person name="La Ragione R."/>
            <person name="Hildebrand F."/>
            <person name="Pallen M.J."/>
        </authorList>
    </citation>
    <scope>NUCLEOTIDE SEQUENCE</scope>
    <source>
        <strain evidence="8">CHK199-13235</strain>
    </source>
</reference>
<dbReference type="GO" id="GO:0016798">
    <property type="term" value="F:hydrolase activity, acting on glycosyl bonds"/>
    <property type="evidence" value="ECO:0007669"/>
    <property type="project" value="UniProtKB-KW"/>
</dbReference>
<evidence type="ECO:0000256" key="4">
    <source>
        <dbReference type="ARBA" id="ARBA00023027"/>
    </source>
</evidence>
<evidence type="ECO:0000256" key="2">
    <source>
        <dbReference type="ARBA" id="ARBA00009329"/>
    </source>
</evidence>
<protein>
    <submittedName>
        <fullName evidence="8">Gfo/Idh/MocA family oxidoreductase</fullName>
    </submittedName>
</protein>
<name>A0A9D1FMU6_9FIRM</name>
<dbReference type="SUPFAM" id="SSF51735">
    <property type="entry name" value="NAD(P)-binding Rossmann-fold domains"/>
    <property type="match status" value="1"/>
</dbReference>
<dbReference type="InterPro" id="IPR000683">
    <property type="entry name" value="Gfo/Idh/MocA-like_OxRdtase_N"/>
</dbReference>
<organism evidence="8 9">
    <name type="scientific">Candidatus Merdivicinus excrementipullorum</name>
    <dbReference type="NCBI Taxonomy" id="2840867"/>
    <lineage>
        <taxon>Bacteria</taxon>
        <taxon>Bacillati</taxon>
        <taxon>Bacillota</taxon>
        <taxon>Clostridia</taxon>
        <taxon>Eubacteriales</taxon>
        <taxon>Oscillospiraceae</taxon>
        <taxon>Oscillospiraceae incertae sedis</taxon>
        <taxon>Candidatus Merdivicinus</taxon>
    </lineage>
</organism>
<reference evidence="8" key="1">
    <citation type="submission" date="2020-10" db="EMBL/GenBank/DDBJ databases">
        <authorList>
            <person name="Gilroy R."/>
        </authorList>
    </citation>
    <scope>NUCLEOTIDE SEQUENCE</scope>
    <source>
        <strain evidence="8">CHK199-13235</strain>
    </source>
</reference>
<evidence type="ECO:0000259" key="7">
    <source>
        <dbReference type="Pfam" id="PF21252"/>
    </source>
</evidence>
<dbReference type="Proteomes" id="UP000824002">
    <property type="component" value="Unassembled WGS sequence"/>
</dbReference>
<sequence length="413" mass="46585">MKETLKIGVIGLGGRGYDLMANVMLPRPEINVIAVCDLYEDRRQKAADKVKQERGIEPLCTADYREVLAIGELDAVIISASWADHLPIAIAAMKAGKYVGCEVGGAYSLDECWELVRTYEETGVPCMLMENCCYDRDELMVLNMVKQGLFGEIVHCQGGYRHDLRDEVAYGRENRHYRLVNYQNRNCENYPTHELGPIAKVLNINRGNRMVSLVSVASKAAGLHEFLMKEKGPEYDLSSFNFAQGDVVTTIIKCAHGETITLTLDTTLPRAYSRGFHIQGTKGMYMEDNRSIFLDGVHNKYDFCWKDQWNNVEEYREQYDHPIWKKYLSEGVTGGHGGIDWLVFGAFFDAVKKGTQTPIDVYDMAAWMSITPLSEASIAMGGAPVAIPDFTNGRWINREPIQEGHYCLEKICE</sequence>
<evidence type="ECO:0000256" key="5">
    <source>
        <dbReference type="ARBA" id="ARBA00023295"/>
    </source>
</evidence>
<comment type="cofactor">
    <cofactor evidence="1">
        <name>NAD(+)</name>
        <dbReference type="ChEBI" id="CHEBI:57540"/>
    </cofactor>
</comment>